<dbReference type="Proteomes" id="UP000011568">
    <property type="component" value="Unassembled WGS sequence"/>
</dbReference>
<proteinExistence type="predicted"/>
<gene>
    <name evidence="1" type="ORF">C448_07964</name>
</gene>
<organism evidence="1 2">
    <name type="scientific">Halococcus morrhuae DSM 1307</name>
    <dbReference type="NCBI Taxonomy" id="931277"/>
    <lineage>
        <taxon>Archaea</taxon>
        <taxon>Methanobacteriati</taxon>
        <taxon>Methanobacteriota</taxon>
        <taxon>Stenosarchaea group</taxon>
        <taxon>Halobacteria</taxon>
        <taxon>Halobacteriales</taxon>
        <taxon>Halococcaceae</taxon>
        <taxon>Halococcus</taxon>
    </lineage>
</organism>
<comment type="caution">
    <text evidence="1">The sequence shown here is derived from an EMBL/GenBank/DDBJ whole genome shotgun (WGS) entry which is preliminary data.</text>
</comment>
<keyword evidence="2" id="KW-1185">Reference proteome</keyword>
<evidence type="ECO:0000313" key="1">
    <source>
        <dbReference type="EMBL" id="EMA44617.1"/>
    </source>
</evidence>
<sequence>MVRTREDGNGAVLYRNERVLWIVRDEMTAGAVDTAGRAVREEFSGILCGESTDGGELLEMVVTANEGECELIQKEKGNRVIVL</sequence>
<dbReference type="AlphaFoldDB" id="M0MFW9"/>
<name>M0MFW9_HALMO</name>
<reference evidence="1 2" key="1">
    <citation type="journal article" date="2014" name="PLoS Genet.">
        <title>Phylogenetically driven sequencing of extremely halophilic archaea reveals strategies for static and dynamic osmo-response.</title>
        <authorList>
            <person name="Becker E.A."/>
            <person name="Seitzer P.M."/>
            <person name="Tritt A."/>
            <person name="Larsen D."/>
            <person name="Krusor M."/>
            <person name="Yao A.I."/>
            <person name="Wu D."/>
            <person name="Madern D."/>
            <person name="Eisen J.A."/>
            <person name="Darling A.E."/>
            <person name="Facciotti M.T."/>
        </authorList>
    </citation>
    <scope>NUCLEOTIDE SEQUENCE [LARGE SCALE GENOMIC DNA]</scope>
    <source>
        <strain evidence="1 2">DSM 1307</strain>
    </source>
</reference>
<evidence type="ECO:0000313" key="2">
    <source>
        <dbReference type="Proteomes" id="UP000011568"/>
    </source>
</evidence>
<dbReference type="EMBL" id="AOMC01000105">
    <property type="protein sequence ID" value="EMA44617.1"/>
    <property type="molecule type" value="Genomic_DNA"/>
</dbReference>
<accession>M0MFW9</accession>
<dbReference type="OrthoDB" id="213750at2157"/>
<dbReference type="RefSeq" id="WP_004053629.1">
    <property type="nucleotide sequence ID" value="NZ_AOMC01000105.1"/>
</dbReference>
<protein>
    <submittedName>
        <fullName evidence="1">Uncharacterized protein</fullName>
    </submittedName>
</protein>